<dbReference type="Pfam" id="PF14231">
    <property type="entry name" value="GXWXG"/>
    <property type="match status" value="1"/>
</dbReference>
<dbReference type="AlphaFoldDB" id="A0AAD7CAJ8"/>
<feature type="domain" description="DUF4334" evidence="2">
    <location>
        <begin position="95"/>
        <end position="152"/>
    </location>
</feature>
<name>A0AAD7CAJ8_9AGAR</name>
<evidence type="ECO:0000259" key="1">
    <source>
        <dbReference type="Pfam" id="PF14231"/>
    </source>
</evidence>
<protein>
    <submittedName>
        <fullName evidence="3">GXWXG protein-domain-containing protein</fullName>
    </submittedName>
</protein>
<dbReference type="InterPro" id="IPR025568">
    <property type="entry name" value="DUF4334"/>
</dbReference>
<evidence type="ECO:0000313" key="3">
    <source>
        <dbReference type="EMBL" id="KAJ7643867.1"/>
    </source>
</evidence>
<evidence type="ECO:0000259" key="2">
    <source>
        <dbReference type="Pfam" id="PF14232"/>
    </source>
</evidence>
<sequence>MSSKSPEQAYLSLIASEPTDVETVTSLFDQLKPIPPSFLLGDWLGGHFPTLGHPVSQLIREIKWAGKHFHSEDDVDPILVYDEQGKRVWSEEWGHAKVHGQVEYRGVPSASMVYEAKPIIDYFRYVNEDVVAGIMESKDPNLLGGFHFYLKRYKPEM</sequence>
<dbReference type="EMBL" id="JARKIF010000003">
    <property type="protein sequence ID" value="KAJ7643867.1"/>
    <property type="molecule type" value="Genomic_DNA"/>
</dbReference>
<evidence type="ECO:0000313" key="4">
    <source>
        <dbReference type="Proteomes" id="UP001221142"/>
    </source>
</evidence>
<dbReference type="Gene3D" id="2.40.128.580">
    <property type="entry name" value="GXWXG domain"/>
    <property type="match status" value="1"/>
</dbReference>
<dbReference type="InterPro" id="IPR025951">
    <property type="entry name" value="GXWXG_dom"/>
</dbReference>
<comment type="caution">
    <text evidence="3">The sequence shown here is derived from an EMBL/GenBank/DDBJ whole genome shotgun (WGS) entry which is preliminary data.</text>
</comment>
<proteinExistence type="predicted"/>
<accession>A0AAD7CAJ8</accession>
<gene>
    <name evidence="3" type="ORF">FB45DRAFT_896312</name>
</gene>
<organism evidence="3 4">
    <name type="scientific">Roridomyces roridus</name>
    <dbReference type="NCBI Taxonomy" id="1738132"/>
    <lineage>
        <taxon>Eukaryota</taxon>
        <taxon>Fungi</taxon>
        <taxon>Dikarya</taxon>
        <taxon>Basidiomycota</taxon>
        <taxon>Agaricomycotina</taxon>
        <taxon>Agaricomycetes</taxon>
        <taxon>Agaricomycetidae</taxon>
        <taxon>Agaricales</taxon>
        <taxon>Marasmiineae</taxon>
        <taxon>Mycenaceae</taxon>
        <taxon>Roridomyces</taxon>
    </lineage>
</organism>
<feature type="domain" description="GXWXG" evidence="1">
    <location>
        <begin position="27"/>
        <end position="85"/>
    </location>
</feature>
<dbReference type="Pfam" id="PF14232">
    <property type="entry name" value="DUF4334"/>
    <property type="match status" value="1"/>
</dbReference>
<keyword evidence="4" id="KW-1185">Reference proteome</keyword>
<dbReference type="Proteomes" id="UP001221142">
    <property type="component" value="Unassembled WGS sequence"/>
</dbReference>
<reference evidence="3" key="1">
    <citation type="submission" date="2023-03" db="EMBL/GenBank/DDBJ databases">
        <title>Massive genome expansion in bonnet fungi (Mycena s.s.) driven by repeated elements and novel gene families across ecological guilds.</title>
        <authorList>
            <consortium name="Lawrence Berkeley National Laboratory"/>
            <person name="Harder C.B."/>
            <person name="Miyauchi S."/>
            <person name="Viragh M."/>
            <person name="Kuo A."/>
            <person name="Thoen E."/>
            <person name="Andreopoulos B."/>
            <person name="Lu D."/>
            <person name="Skrede I."/>
            <person name="Drula E."/>
            <person name="Henrissat B."/>
            <person name="Morin E."/>
            <person name="Kohler A."/>
            <person name="Barry K."/>
            <person name="LaButti K."/>
            <person name="Morin E."/>
            <person name="Salamov A."/>
            <person name="Lipzen A."/>
            <person name="Mereny Z."/>
            <person name="Hegedus B."/>
            <person name="Baldrian P."/>
            <person name="Stursova M."/>
            <person name="Weitz H."/>
            <person name="Taylor A."/>
            <person name="Grigoriev I.V."/>
            <person name="Nagy L.G."/>
            <person name="Martin F."/>
            <person name="Kauserud H."/>
        </authorList>
    </citation>
    <scope>NUCLEOTIDE SEQUENCE</scope>
    <source>
        <strain evidence="3">9284</strain>
    </source>
</reference>